<evidence type="ECO:0000256" key="1">
    <source>
        <dbReference type="SAM" id="MobiDB-lite"/>
    </source>
</evidence>
<dbReference type="Gene3D" id="1.10.3380.10">
    <property type="entry name" value="Sec63 N-terminal domain-like domain"/>
    <property type="match status" value="1"/>
</dbReference>
<reference evidence="4" key="1">
    <citation type="journal article" date="2016" name="Nat. Commun.">
        <title>The Gonium pectorale genome demonstrates co-option of cell cycle regulation during the evolution of multicellularity.</title>
        <authorList>
            <person name="Hanschen E.R."/>
            <person name="Marriage T.N."/>
            <person name="Ferris P.J."/>
            <person name="Hamaji T."/>
            <person name="Toyoda A."/>
            <person name="Fujiyama A."/>
            <person name="Neme R."/>
            <person name="Noguchi H."/>
            <person name="Minakuchi Y."/>
            <person name="Suzuki M."/>
            <person name="Kawai-Toyooka H."/>
            <person name="Smith D.R."/>
            <person name="Sparks H."/>
            <person name="Anderson J."/>
            <person name="Bakaric R."/>
            <person name="Luria V."/>
            <person name="Karger A."/>
            <person name="Kirschner M.W."/>
            <person name="Durand P.M."/>
            <person name="Michod R.E."/>
            <person name="Nozaki H."/>
            <person name="Olson B.J."/>
        </authorList>
    </citation>
    <scope>NUCLEOTIDE SEQUENCE [LARGE SCALE GENOMIC DNA]</scope>
    <source>
        <strain evidence="4">NIES-2863</strain>
    </source>
</reference>
<dbReference type="OrthoDB" id="5575at2759"/>
<proteinExistence type="predicted"/>
<dbReference type="InterPro" id="IPR036388">
    <property type="entry name" value="WH-like_DNA-bd_sf"/>
</dbReference>
<feature type="domain" description="Helicase ATP-binding" evidence="2">
    <location>
        <begin position="1"/>
        <end position="200"/>
    </location>
</feature>
<dbReference type="AlphaFoldDB" id="A0A150GCG1"/>
<dbReference type="GO" id="GO:0043138">
    <property type="term" value="F:3'-5' DNA helicase activity"/>
    <property type="evidence" value="ECO:0007669"/>
    <property type="project" value="UniProtKB-EC"/>
</dbReference>
<dbReference type="InterPro" id="IPR011545">
    <property type="entry name" value="DEAD/DEAH_box_helicase_dom"/>
</dbReference>
<dbReference type="Gene3D" id="3.40.50.300">
    <property type="entry name" value="P-loop containing nucleotide triphosphate hydrolases"/>
    <property type="match status" value="3"/>
</dbReference>
<dbReference type="InterPro" id="IPR004179">
    <property type="entry name" value="Sec63-dom"/>
</dbReference>
<dbReference type="SMART" id="SM00487">
    <property type="entry name" value="DEXDc"/>
    <property type="match status" value="1"/>
</dbReference>
<protein>
    <recommendedName>
        <fullName evidence="2">Helicase ATP-binding domain-containing protein</fullName>
    </recommendedName>
</protein>
<accession>A0A150GCG1</accession>
<dbReference type="Pfam" id="PF00270">
    <property type="entry name" value="DEAD"/>
    <property type="match status" value="1"/>
</dbReference>
<dbReference type="SUPFAM" id="SSF158702">
    <property type="entry name" value="Sec63 N-terminal domain-like"/>
    <property type="match status" value="1"/>
</dbReference>
<feature type="region of interest" description="Disordered" evidence="1">
    <location>
        <begin position="831"/>
        <end position="862"/>
    </location>
</feature>
<dbReference type="Pfam" id="PF02889">
    <property type="entry name" value="Sec63"/>
    <property type="match status" value="1"/>
</dbReference>
<dbReference type="STRING" id="33097.A0A150GCG1"/>
<comment type="caution">
    <text evidence="3">The sequence shown here is derived from an EMBL/GenBank/DDBJ whole genome shotgun (WGS) entry which is preliminary data.</text>
</comment>
<dbReference type="Proteomes" id="UP000075714">
    <property type="component" value="Unassembled WGS sequence"/>
</dbReference>
<feature type="region of interest" description="Disordered" evidence="1">
    <location>
        <begin position="918"/>
        <end position="963"/>
    </location>
</feature>
<dbReference type="SMART" id="SM00973">
    <property type="entry name" value="Sec63"/>
    <property type="match status" value="1"/>
</dbReference>
<dbReference type="InterPro" id="IPR052247">
    <property type="entry name" value="Meiotic_Crossover_Helicase"/>
</dbReference>
<dbReference type="InterPro" id="IPR014001">
    <property type="entry name" value="Helicase_ATP-bd"/>
</dbReference>
<dbReference type="GO" id="GO:0005524">
    <property type="term" value="F:ATP binding"/>
    <property type="evidence" value="ECO:0007669"/>
    <property type="project" value="InterPro"/>
</dbReference>
<feature type="region of interest" description="Disordered" evidence="1">
    <location>
        <begin position="546"/>
        <end position="574"/>
    </location>
</feature>
<dbReference type="GO" id="GO:0003676">
    <property type="term" value="F:nucleic acid binding"/>
    <property type="evidence" value="ECO:0007669"/>
    <property type="project" value="InterPro"/>
</dbReference>
<dbReference type="GO" id="GO:0051321">
    <property type="term" value="P:meiotic cell cycle"/>
    <property type="evidence" value="ECO:0007669"/>
    <property type="project" value="UniProtKB-KW"/>
</dbReference>
<dbReference type="PANTHER" id="PTHR47835">
    <property type="entry name" value="HFM1, ATP DEPENDENT DNA HELICASE HOMOLOG"/>
    <property type="match status" value="1"/>
</dbReference>
<name>A0A150GCG1_GONPE</name>
<gene>
    <name evidence="3" type="ORF">GPECTOR_34g696</name>
</gene>
<dbReference type="SUPFAM" id="SSF52540">
    <property type="entry name" value="P-loop containing nucleoside triphosphate hydrolases"/>
    <property type="match status" value="2"/>
</dbReference>
<dbReference type="PROSITE" id="PS51192">
    <property type="entry name" value="HELICASE_ATP_BIND_1"/>
    <property type="match status" value="1"/>
</dbReference>
<organism evidence="3 4">
    <name type="scientific">Gonium pectorale</name>
    <name type="common">Green alga</name>
    <dbReference type="NCBI Taxonomy" id="33097"/>
    <lineage>
        <taxon>Eukaryota</taxon>
        <taxon>Viridiplantae</taxon>
        <taxon>Chlorophyta</taxon>
        <taxon>core chlorophytes</taxon>
        <taxon>Chlorophyceae</taxon>
        <taxon>CS clade</taxon>
        <taxon>Chlamydomonadales</taxon>
        <taxon>Volvocaceae</taxon>
        <taxon>Gonium</taxon>
    </lineage>
</organism>
<dbReference type="FunFam" id="3.40.50.300:FF:005341">
    <property type="entry name" value="Predicted protein"/>
    <property type="match status" value="1"/>
</dbReference>
<evidence type="ECO:0000259" key="2">
    <source>
        <dbReference type="PROSITE" id="PS51192"/>
    </source>
</evidence>
<dbReference type="PANTHER" id="PTHR47835:SF3">
    <property type="entry name" value="HELICASE FOR MEIOSIS 1"/>
    <property type="match status" value="1"/>
</dbReference>
<keyword evidence="4" id="KW-1185">Reference proteome</keyword>
<dbReference type="InterPro" id="IPR027417">
    <property type="entry name" value="P-loop_NTPase"/>
</dbReference>
<feature type="compositionally biased region" description="Basic and acidic residues" evidence="1">
    <location>
        <begin position="837"/>
        <end position="848"/>
    </location>
</feature>
<dbReference type="Gene3D" id="1.10.10.10">
    <property type="entry name" value="Winged helix-like DNA-binding domain superfamily/Winged helix DNA-binding domain"/>
    <property type="match status" value="1"/>
</dbReference>
<evidence type="ECO:0000313" key="3">
    <source>
        <dbReference type="EMBL" id="KXZ47537.1"/>
    </source>
</evidence>
<sequence>MVVSAPTGSGKTGVMELALLRMLSKHLIPAAGEHGGAVAGGVLRPLRGTCKAVYVAPLRALVQERCKDWQARFGALLGLSVLELTGDSEPETSALEAADLLATTPEKLDALSRKLSEHNKSATFLSDISLLLIDEVHLLNESERGSALEAGVVSRLLTLSAFPELREHAISRLRLVAVSATIPNVRDIATWLRVPPEGLKVYGEEMRPVKLRTVVRSYAPSKNDFLFERRLDGFLAGILAEHSKGKPALVFCRGNAGGQGPSRSGPGASAARAPNFAYVRDAAHRERLAAAVRELASGKGEAGKLQVCLQSGVGFHHGGMETAHRELVERLFLAGDLPMVGRAGRPQFDTEGVAVIMTQQETYDRYKNLLSGSEPVESCLADCFAEHLNAEVQPSAVVVLSTVRDMDTAMQWLRTTFFYVRVRQVPRRYGLDPPSGALTSNEAFDRWLTGRMIGTALEQLSQIGLVSQDAASGSLRALEPGRIMAHSYLRMGTMRAITEVGPHAGMMSLLRVIAVAEEFEGHIRLRRTEKRVLVDINKRVEGEGAIKYPLPADGPPPGAAGGRGGNRAPKPKDRLTKPTEKIFIMINEALSDSPGDTLDSSMRQELEGVLRVGQRIAAAMARYFGHCQALAATANSLCLIKSLKQRMWDDSPQAARQLPDIGRLLAQRLAVAGLGALRQLAAADPRRIEAVTQKAYPFGNTVRSHLARKLPPLRRDTALQEVRLTLKPVQPSQQHPHPQQLMVEVELGSTDDRLIRHERLMIETFASPYRAGADRRSIPEAKSVANKRTATNRGAGKQDIGLTMSGFSLAGAKHVPAFARMLARAPKQLVPGDADEMPAKESEADAKAQPDAADANPEEDYSAGAYGIADHDEEFAGEAAAAGGAMGLSADRGGAADGRTGAASLFDFLLSSDNGANGGTADGNTRDTAYSATSGPGGSGAMRHAPRQQRLGRLAAGRERELV</sequence>
<evidence type="ECO:0000313" key="4">
    <source>
        <dbReference type="Proteomes" id="UP000075714"/>
    </source>
</evidence>
<dbReference type="GO" id="GO:0016787">
    <property type="term" value="F:hydrolase activity"/>
    <property type="evidence" value="ECO:0007669"/>
    <property type="project" value="UniProtKB-KW"/>
</dbReference>
<dbReference type="EMBL" id="LSYV01000035">
    <property type="protein sequence ID" value="KXZ47537.1"/>
    <property type="molecule type" value="Genomic_DNA"/>
</dbReference>